<dbReference type="InterPro" id="IPR010985">
    <property type="entry name" value="Ribbon_hlx_hlx"/>
</dbReference>
<dbReference type="EMBL" id="FOVR01000028">
    <property type="protein sequence ID" value="SFP18938.1"/>
    <property type="molecule type" value="Genomic_DNA"/>
</dbReference>
<dbReference type="InterPro" id="IPR038296">
    <property type="entry name" value="ParD_sf"/>
</dbReference>
<dbReference type="RefSeq" id="WP_090075722.1">
    <property type="nucleotide sequence ID" value="NZ_FOVR01000028.1"/>
</dbReference>
<evidence type="ECO:0000313" key="3">
    <source>
        <dbReference type="EMBL" id="SFP18938.1"/>
    </source>
</evidence>
<organism evidence="3 4">
    <name type="scientific">Cohaesibacter marisflavi</name>
    <dbReference type="NCBI Taxonomy" id="655353"/>
    <lineage>
        <taxon>Bacteria</taxon>
        <taxon>Pseudomonadati</taxon>
        <taxon>Pseudomonadota</taxon>
        <taxon>Alphaproteobacteria</taxon>
        <taxon>Hyphomicrobiales</taxon>
        <taxon>Cohaesibacteraceae</taxon>
    </lineage>
</organism>
<dbReference type="GO" id="GO:0006355">
    <property type="term" value="P:regulation of DNA-templated transcription"/>
    <property type="evidence" value="ECO:0007669"/>
    <property type="project" value="InterPro"/>
</dbReference>
<gene>
    <name evidence="3" type="ORF">SAMN04488056_1286</name>
</gene>
<dbReference type="AlphaFoldDB" id="A0A1I5NAQ7"/>
<dbReference type="STRING" id="655353.SAMN04488056_1286"/>
<evidence type="ECO:0000256" key="1">
    <source>
        <dbReference type="ARBA" id="ARBA00008580"/>
    </source>
</evidence>
<name>A0A1I5NAQ7_9HYPH</name>
<dbReference type="OrthoDB" id="9815501at2"/>
<dbReference type="Pfam" id="PF03693">
    <property type="entry name" value="ParD_antitoxin"/>
    <property type="match status" value="1"/>
</dbReference>
<dbReference type="PANTHER" id="PTHR36582">
    <property type="entry name" value="ANTITOXIN PARD"/>
    <property type="match status" value="1"/>
</dbReference>
<dbReference type="PANTHER" id="PTHR36582:SF2">
    <property type="entry name" value="ANTITOXIN PARD"/>
    <property type="match status" value="1"/>
</dbReference>
<keyword evidence="2" id="KW-1277">Toxin-antitoxin system</keyword>
<reference evidence="3 4" key="1">
    <citation type="submission" date="2016-10" db="EMBL/GenBank/DDBJ databases">
        <authorList>
            <person name="de Groot N.N."/>
        </authorList>
    </citation>
    <scope>NUCLEOTIDE SEQUENCE [LARGE SCALE GENOMIC DNA]</scope>
    <source>
        <strain evidence="3 4">CGMCC 1.9157</strain>
    </source>
</reference>
<evidence type="ECO:0000256" key="2">
    <source>
        <dbReference type="ARBA" id="ARBA00022649"/>
    </source>
</evidence>
<dbReference type="SUPFAM" id="SSF47598">
    <property type="entry name" value="Ribbon-helix-helix"/>
    <property type="match status" value="1"/>
</dbReference>
<dbReference type="Proteomes" id="UP000199236">
    <property type="component" value="Unassembled WGS sequence"/>
</dbReference>
<dbReference type="Gene3D" id="6.10.10.120">
    <property type="entry name" value="Antitoxin ParD1-like"/>
    <property type="match status" value="1"/>
</dbReference>
<evidence type="ECO:0000313" key="4">
    <source>
        <dbReference type="Proteomes" id="UP000199236"/>
    </source>
</evidence>
<dbReference type="InterPro" id="IPR022789">
    <property type="entry name" value="ParD"/>
</dbReference>
<accession>A0A1I5NAQ7</accession>
<comment type="similarity">
    <text evidence="1">Belongs to the ParD antitoxin family.</text>
</comment>
<proteinExistence type="inferred from homology"/>
<keyword evidence="4" id="KW-1185">Reference proteome</keyword>
<dbReference type="NCBIfam" id="TIGR02606">
    <property type="entry name" value="antidote_CC2985"/>
    <property type="match status" value="1"/>
</dbReference>
<sequence>MPNTKRSFIVGDRYDAFIAQQIEEGRFNNASEVVRAGLRMLEDYETRLAEARALVDAADAEIAAGKGIEYATPKSLTEDIIKRGMVRLAQKD</sequence>
<protein>
    <submittedName>
        <fullName evidence="3">Antitoxin ParD1/3/4</fullName>
    </submittedName>
</protein>